<dbReference type="Proteomes" id="UP000265520">
    <property type="component" value="Unassembled WGS sequence"/>
</dbReference>
<accession>A0A392U888</accession>
<reference evidence="1 2" key="1">
    <citation type="journal article" date="2018" name="Front. Plant Sci.">
        <title>Red Clover (Trifolium pratense) and Zigzag Clover (T. medium) - A Picture of Genomic Similarities and Differences.</title>
        <authorList>
            <person name="Dluhosova J."/>
            <person name="Istvanek J."/>
            <person name="Nedelnik J."/>
            <person name="Repkova J."/>
        </authorList>
    </citation>
    <scope>NUCLEOTIDE SEQUENCE [LARGE SCALE GENOMIC DNA]</scope>
    <source>
        <strain evidence="2">cv. 10/8</strain>
        <tissue evidence="1">Leaf</tissue>
    </source>
</reference>
<keyword evidence="2" id="KW-1185">Reference proteome</keyword>
<feature type="non-terminal residue" evidence="1">
    <location>
        <position position="1"/>
    </location>
</feature>
<comment type="caution">
    <text evidence="1">The sequence shown here is derived from an EMBL/GenBank/DDBJ whole genome shotgun (WGS) entry which is preliminary data.</text>
</comment>
<protein>
    <submittedName>
        <fullName evidence="1">Uncharacterized protein</fullName>
    </submittedName>
</protein>
<dbReference type="EMBL" id="LXQA010761181">
    <property type="protein sequence ID" value="MCI69693.1"/>
    <property type="molecule type" value="Genomic_DNA"/>
</dbReference>
<evidence type="ECO:0000313" key="1">
    <source>
        <dbReference type="EMBL" id="MCI69693.1"/>
    </source>
</evidence>
<organism evidence="1 2">
    <name type="scientific">Trifolium medium</name>
    <dbReference type="NCBI Taxonomy" id="97028"/>
    <lineage>
        <taxon>Eukaryota</taxon>
        <taxon>Viridiplantae</taxon>
        <taxon>Streptophyta</taxon>
        <taxon>Embryophyta</taxon>
        <taxon>Tracheophyta</taxon>
        <taxon>Spermatophyta</taxon>
        <taxon>Magnoliopsida</taxon>
        <taxon>eudicotyledons</taxon>
        <taxon>Gunneridae</taxon>
        <taxon>Pentapetalae</taxon>
        <taxon>rosids</taxon>
        <taxon>fabids</taxon>
        <taxon>Fabales</taxon>
        <taxon>Fabaceae</taxon>
        <taxon>Papilionoideae</taxon>
        <taxon>50 kb inversion clade</taxon>
        <taxon>NPAAA clade</taxon>
        <taxon>Hologalegina</taxon>
        <taxon>IRL clade</taxon>
        <taxon>Trifolieae</taxon>
        <taxon>Trifolium</taxon>
    </lineage>
</organism>
<evidence type="ECO:0000313" key="2">
    <source>
        <dbReference type="Proteomes" id="UP000265520"/>
    </source>
</evidence>
<sequence>LDDFDDSDVHILNNDELSCTTDDWRRDDDVGWQQQFGEMAGSDPHH</sequence>
<name>A0A392U888_9FABA</name>
<proteinExistence type="predicted"/>
<dbReference type="AlphaFoldDB" id="A0A392U888"/>